<evidence type="ECO:0000313" key="3">
    <source>
        <dbReference type="Proteomes" id="UP000029518"/>
    </source>
</evidence>
<keyword evidence="3" id="KW-1185">Reference proteome</keyword>
<gene>
    <name evidence="2" type="ORF">PBOR_02170</name>
</gene>
<keyword evidence="1" id="KW-0812">Transmembrane</keyword>
<evidence type="ECO:0000256" key="1">
    <source>
        <dbReference type="SAM" id="Phobius"/>
    </source>
</evidence>
<accession>A0A089L585</accession>
<dbReference type="RefSeq" id="WP_042210213.1">
    <property type="nucleotide sequence ID" value="NZ_CP009285.1"/>
</dbReference>
<feature type="transmembrane region" description="Helical" evidence="1">
    <location>
        <begin position="80"/>
        <end position="102"/>
    </location>
</feature>
<sequence length="466" mass="50325">MLKDMNSGEKSLFDQLDLLEFSEAELALDGLLAEPESSPVPRSEEDTASLERIKNRTLALIHTGPAPELSAPVRKPRRRAAIGAAAAAILMTAGLLAFSPVVQAGLKQALSFLPGFGTVLESSPDSPLYVLEKPYTSAVGTGELIVEGVLLQENGGSITLRGQQIPQVIEFQADIGGIRYTFTPMMRSSSSGEWYGNYSTAAPLKLEPEAAESIILHLNGTTIGPLALQAPETADALQHLGASDVQQDVRITAFPVRLGDGLVRVELLPTLPDSLSVVQSYLLQPLVSGNGLYVENAAGEKLSIEPSSSMPSPSEFRFRETDTTGAQQYKVVIPYIELSKRETLSREVVLPLPDIGESAPLNITAEIAGFPVVFTRIERSNGTAVSVDVDVKFDPEAAKSLTHFFIRYPGSATNDSFSWENTGLPPSIVKTLHLDAERGADTLRFRMSEPFFLLKGPWILPLKLED</sequence>
<evidence type="ECO:0000313" key="2">
    <source>
        <dbReference type="EMBL" id="AIQ55902.1"/>
    </source>
</evidence>
<keyword evidence="1" id="KW-1133">Transmembrane helix</keyword>
<name>A0A089L585_PAEBO</name>
<dbReference type="KEGG" id="pbd:PBOR_02170"/>
<dbReference type="EMBL" id="CP009285">
    <property type="protein sequence ID" value="AIQ55902.1"/>
    <property type="molecule type" value="Genomic_DNA"/>
</dbReference>
<evidence type="ECO:0008006" key="4">
    <source>
        <dbReference type="Google" id="ProtNLM"/>
    </source>
</evidence>
<proteinExistence type="predicted"/>
<dbReference type="HOGENOM" id="CLU_587732_0_0_9"/>
<protein>
    <recommendedName>
        <fullName evidence="4">DUF4179 domain-containing protein</fullName>
    </recommendedName>
</protein>
<dbReference type="AlphaFoldDB" id="A0A089L585"/>
<keyword evidence="1" id="KW-0472">Membrane</keyword>
<reference evidence="2" key="1">
    <citation type="submission" date="2014-08" db="EMBL/GenBank/DDBJ databases">
        <title>Comparative genomics of the Paenibacillus odorifer group.</title>
        <authorList>
            <person name="den Bakker H.C."/>
            <person name="Tsai Y.-C.Y.-C."/>
            <person name="Martin N."/>
            <person name="Korlach J."/>
            <person name="Wiedmann M."/>
        </authorList>
    </citation>
    <scope>NUCLEOTIDE SEQUENCE [LARGE SCALE GENOMIC DNA]</scope>
    <source>
        <strain evidence="2">DSM 13188</strain>
    </source>
</reference>
<dbReference type="OrthoDB" id="2588128at2"/>
<organism evidence="2 3">
    <name type="scientific">Paenibacillus borealis</name>
    <dbReference type="NCBI Taxonomy" id="160799"/>
    <lineage>
        <taxon>Bacteria</taxon>
        <taxon>Bacillati</taxon>
        <taxon>Bacillota</taxon>
        <taxon>Bacilli</taxon>
        <taxon>Bacillales</taxon>
        <taxon>Paenibacillaceae</taxon>
        <taxon>Paenibacillus</taxon>
    </lineage>
</organism>
<dbReference type="Proteomes" id="UP000029518">
    <property type="component" value="Chromosome"/>
</dbReference>